<dbReference type="EMBL" id="DS469516">
    <property type="protein sequence ID" value="EDO48024.1"/>
    <property type="molecule type" value="Genomic_DNA"/>
</dbReference>
<accession>A7RKP8</accession>
<dbReference type="GO" id="GO:0008270">
    <property type="term" value="F:zinc ion binding"/>
    <property type="evidence" value="ECO:0007669"/>
    <property type="project" value="UniProtKB-KW"/>
</dbReference>
<dbReference type="InParanoid" id="A7RKP8"/>
<organism evidence="4 5">
    <name type="scientific">Nematostella vectensis</name>
    <name type="common">Starlet sea anemone</name>
    <dbReference type="NCBI Taxonomy" id="45351"/>
    <lineage>
        <taxon>Eukaryota</taxon>
        <taxon>Metazoa</taxon>
        <taxon>Cnidaria</taxon>
        <taxon>Anthozoa</taxon>
        <taxon>Hexacorallia</taxon>
        <taxon>Actiniaria</taxon>
        <taxon>Edwardsiidae</taxon>
        <taxon>Nematostella</taxon>
    </lineage>
</organism>
<evidence type="ECO:0000259" key="3">
    <source>
        <dbReference type="PROSITE" id="PS50103"/>
    </source>
</evidence>
<feature type="compositionally biased region" description="Polar residues" evidence="2">
    <location>
        <begin position="61"/>
        <end position="81"/>
    </location>
</feature>
<gene>
    <name evidence="4" type="ORF">NEMVEDRAFT_v1g198521</name>
</gene>
<keyword evidence="1" id="KW-0862">Zinc</keyword>
<dbReference type="Pfam" id="PF00642">
    <property type="entry name" value="zf-CCCH"/>
    <property type="match status" value="1"/>
</dbReference>
<dbReference type="HOGENOM" id="CLU_1637427_0_0_1"/>
<dbReference type="PhylomeDB" id="A7RKP8"/>
<evidence type="ECO:0000256" key="2">
    <source>
        <dbReference type="SAM" id="MobiDB-lite"/>
    </source>
</evidence>
<keyword evidence="1" id="KW-0863">Zinc-finger</keyword>
<feature type="zinc finger region" description="C3H1-type" evidence="1">
    <location>
        <begin position="1"/>
        <end position="20"/>
    </location>
</feature>
<reference evidence="4 5" key="1">
    <citation type="journal article" date="2007" name="Science">
        <title>Sea anemone genome reveals ancestral eumetazoan gene repertoire and genomic organization.</title>
        <authorList>
            <person name="Putnam N.H."/>
            <person name="Srivastava M."/>
            <person name="Hellsten U."/>
            <person name="Dirks B."/>
            <person name="Chapman J."/>
            <person name="Salamov A."/>
            <person name="Terry A."/>
            <person name="Shapiro H."/>
            <person name="Lindquist E."/>
            <person name="Kapitonov V.V."/>
            <person name="Jurka J."/>
            <person name="Genikhovich G."/>
            <person name="Grigoriev I.V."/>
            <person name="Lucas S.M."/>
            <person name="Steele R.E."/>
            <person name="Finnerty J.R."/>
            <person name="Technau U."/>
            <person name="Martindale M.Q."/>
            <person name="Rokhsar D.S."/>
        </authorList>
    </citation>
    <scope>NUCLEOTIDE SEQUENCE [LARGE SCALE GENOMIC DNA]</scope>
    <source>
        <strain evidence="5">CH2 X CH6</strain>
    </source>
</reference>
<dbReference type="AlphaFoldDB" id="A7RKP8"/>
<protein>
    <recommendedName>
        <fullName evidence="3">C3H1-type domain-containing protein</fullName>
    </recommendedName>
</protein>
<evidence type="ECO:0000313" key="5">
    <source>
        <dbReference type="Proteomes" id="UP000001593"/>
    </source>
</evidence>
<sequence>MQQTGYCPRGPFCAFAHVDQESVVGRELSETDLNMSFQQLGFPQSDTVTSLLQPICKPVRSMSTSSAGSGVFMENTQTTGSYAKAPGSERSERSSSREEDHQAENQVLALKQEIECLQSDSYIQSLNKKAELKDLPLERLKQLHHRLSTDLEEINKEFRHII</sequence>
<name>A7RKP8_NEMVE</name>
<keyword evidence="5" id="KW-1185">Reference proteome</keyword>
<evidence type="ECO:0000256" key="1">
    <source>
        <dbReference type="PROSITE-ProRule" id="PRU00723"/>
    </source>
</evidence>
<dbReference type="PROSITE" id="PS50103">
    <property type="entry name" value="ZF_C3H1"/>
    <property type="match status" value="1"/>
</dbReference>
<dbReference type="InterPro" id="IPR000571">
    <property type="entry name" value="Znf_CCCH"/>
</dbReference>
<keyword evidence="1" id="KW-0479">Metal-binding</keyword>
<feature type="compositionally biased region" description="Basic and acidic residues" evidence="2">
    <location>
        <begin position="87"/>
        <end position="103"/>
    </location>
</feature>
<feature type="region of interest" description="Disordered" evidence="2">
    <location>
        <begin position="60"/>
        <end position="105"/>
    </location>
</feature>
<feature type="domain" description="C3H1-type" evidence="3">
    <location>
        <begin position="1"/>
        <end position="20"/>
    </location>
</feature>
<proteinExistence type="predicted"/>
<dbReference type="Proteomes" id="UP000001593">
    <property type="component" value="Unassembled WGS sequence"/>
</dbReference>
<evidence type="ECO:0000313" key="4">
    <source>
        <dbReference type="EMBL" id="EDO48024.1"/>
    </source>
</evidence>